<organism evidence="1 2">
    <name type="scientific">Clostridium malenominatum</name>
    <dbReference type="NCBI Taxonomy" id="1539"/>
    <lineage>
        <taxon>Bacteria</taxon>
        <taxon>Bacillati</taxon>
        <taxon>Bacillota</taxon>
        <taxon>Clostridia</taxon>
        <taxon>Eubacteriales</taxon>
        <taxon>Clostridiaceae</taxon>
        <taxon>Clostridium</taxon>
    </lineage>
</organism>
<dbReference type="RefSeq" id="WP_343770128.1">
    <property type="nucleotide sequence ID" value="NZ_BAAACF010000003.1"/>
</dbReference>
<name>A0ABN1J3W6_9CLOT</name>
<dbReference type="Pfam" id="PF11167">
    <property type="entry name" value="DUF2953"/>
    <property type="match status" value="1"/>
</dbReference>
<accession>A0ABN1J3W6</accession>
<evidence type="ECO:0000313" key="2">
    <source>
        <dbReference type="Proteomes" id="UP001500339"/>
    </source>
</evidence>
<dbReference type="Proteomes" id="UP001500339">
    <property type="component" value="Unassembled WGS sequence"/>
</dbReference>
<dbReference type="InterPro" id="IPR021338">
    <property type="entry name" value="DUF2953"/>
</dbReference>
<protein>
    <submittedName>
        <fullName evidence="1">Uncharacterized protein</fullName>
    </submittedName>
</protein>
<proteinExistence type="predicted"/>
<dbReference type="EMBL" id="BAAACF010000003">
    <property type="protein sequence ID" value="GAA0727302.1"/>
    <property type="molecule type" value="Genomic_DNA"/>
</dbReference>
<gene>
    <name evidence="1" type="ORF">GCM10008905_24750</name>
</gene>
<evidence type="ECO:0000313" key="1">
    <source>
        <dbReference type="EMBL" id="GAA0727302.1"/>
    </source>
</evidence>
<keyword evidence="2" id="KW-1185">Reference proteome</keyword>
<comment type="caution">
    <text evidence="1">The sequence shown here is derived from an EMBL/GenBank/DDBJ whole genome shotgun (WGS) entry which is preliminary data.</text>
</comment>
<reference evidence="1 2" key="1">
    <citation type="journal article" date="2019" name="Int. J. Syst. Evol. Microbiol.">
        <title>The Global Catalogue of Microorganisms (GCM) 10K type strain sequencing project: providing services to taxonomists for standard genome sequencing and annotation.</title>
        <authorList>
            <consortium name="The Broad Institute Genomics Platform"/>
            <consortium name="The Broad Institute Genome Sequencing Center for Infectious Disease"/>
            <person name="Wu L."/>
            <person name="Ma J."/>
        </authorList>
    </citation>
    <scope>NUCLEOTIDE SEQUENCE [LARGE SCALE GENOMIC DNA]</scope>
    <source>
        <strain evidence="1 2">JCM 1405</strain>
    </source>
</reference>
<sequence>MTIFLLLLILIVALLMLLKVYPIKIAFGISSYDLPNYNIAFSWLSPFIKGRIQKFDNENIITVYLFNRQILQKPLKKAVPKFKNNIERLKRIRPEYIGLHASYGTEDPSTTGIIYGAINAVSSYIDFDELHLEPDFLAEDSFFNMKGIIKLNLLKVIRNY</sequence>